<dbReference type="InterPro" id="IPR032675">
    <property type="entry name" value="LRR_dom_sf"/>
</dbReference>
<keyword evidence="3" id="KW-1185">Reference proteome</keyword>
<evidence type="ECO:0000313" key="2">
    <source>
        <dbReference type="EMBL" id="MBB5219661.1"/>
    </source>
</evidence>
<evidence type="ECO:0000313" key="3">
    <source>
        <dbReference type="Proteomes" id="UP000578697"/>
    </source>
</evidence>
<comment type="caution">
    <text evidence="2">The sequence shown here is derived from an EMBL/GenBank/DDBJ whole genome shotgun (WGS) entry which is preliminary data.</text>
</comment>
<protein>
    <submittedName>
        <fullName evidence="2">Putative small secreted protein</fullName>
    </submittedName>
</protein>
<feature type="signal peptide" evidence="1">
    <location>
        <begin position="1"/>
        <end position="20"/>
    </location>
</feature>
<evidence type="ECO:0000256" key="1">
    <source>
        <dbReference type="SAM" id="SignalP"/>
    </source>
</evidence>
<gene>
    <name evidence="2" type="ORF">HNP77_002043</name>
</gene>
<dbReference type="SUPFAM" id="SSF52058">
    <property type="entry name" value="L domain-like"/>
    <property type="match status" value="1"/>
</dbReference>
<dbReference type="AlphaFoldDB" id="A0A840SJX0"/>
<dbReference type="Proteomes" id="UP000578697">
    <property type="component" value="Unassembled WGS sequence"/>
</dbReference>
<sequence length="296" mass="33053">MKKRVFVFFATVLLAFSFSACNKKDGKKEDQSKTETVSKDVKEDKGVLKENPASDFKYTMTDDGTGVKITEYIGKSPKIIIPAEIENLPVLEVEDLAKRDHEYGEAYWSSIFEEWTYHRNNVTITHIVFPDSVRSTGLKDVGALSLEHYDALEYVKLPAGIIEWEDKDIPSLYYTAHKSPLTGRGVPVNTLPQMSNCAKLKTVIIPEGIKAIPVFENCPALESISLPASVEYVPPRAFTNCGSLKEVNIPDSVEKIAFYYKGEFLEPEQFGGTNLNLKTQAKLKQLGYTGTFGSVF</sequence>
<reference evidence="2 3" key="1">
    <citation type="submission" date="2020-08" db="EMBL/GenBank/DDBJ databases">
        <title>Genomic Encyclopedia of Type Strains, Phase IV (KMG-IV): sequencing the most valuable type-strain genomes for metagenomic binning, comparative biology and taxonomic classification.</title>
        <authorList>
            <person name="Goeker M."/>
        </authorList>
    </citation>
    <scope>NUCLEOTIDE SEQUENCE [LARGE SCALE GENOMIC DNA]</scope>
    <source>
        <strain evidence="2 3">DSM 103679</strain>
    </source>
</reference>
<dbReference type="RefSeq" id="WP_184653079.1">
    <property type="nucleotide sequence ID" value="NZ_JACHFR010000003.1"/>
</dbReference>
<keyword evidence="1" id="KW-0732">Signal</keyword>
<dbReference type="InterPro" id="IPR026906">
    <property type="entry name" value="LRR_5"/>
</dbReference>
<name>A0A840SJX0_9SPIR</name>
<dbReference type="PROSITE" id="PS51257">
    <property type="entry name" value="PROKAR_LIPOPROTEIN"/>
    <property type="match status" value="1"/>
</dbReference>
<dbReference type="Gene3D" id="3.80.10.10">
    <property type="entry name" value="Ribonuclease Inhibitor"/>
    <property type="match status" value="1"/>
</dbReference>
<dbReference type="Pfam" id="PF13306">
    <property type="entry name" value="LRR_5"/>
    <property type="match status" value="1"/>
</dbReference>
<proteinExistence type="predicted"/>
<dbReference type="EMBL" id="JACHFR010000003">
    <property type="protein sequence ID" value="MBB5219661.1"/>
    <property type="molecule type" value="Genomic_DNA"/>
</dbReference>
<organism evidence="2 3">
    <name type="scientific">Treponema rectale</name>
    <dbReference type="NCBI Taxonomy" id="744512"/>
    <lineage>
        <taxon>Bacteria</taxon>
        <taxon>Pseudomonadati</taxon>
        <taxon>Spirochaetota</taxon>
        <taxon>Spirochaetia</taxon>
        <taxon>Spirochaetales</taxon>
        <taxon>Treponemataceae</taxon>
        <taxon>Treponema</taxon>
    </lineage>
</organism>
<accession>A0A840SJX0</accession>
<feature type="chain" id="PRO_5032833645" evidence="1">
    <location>
        <begin position="21"/>
        <end position="296"/>
    </location>
</feature>